<evidence type="ECO:0000256" key="1">
    <source>
        <dbReference type="SAM" id="MobiDB-lite"/>
    </source>
</evidence>
<reference evidence="2 3" key="1">
    <citation type="submission" date="2016-10" db="EMBL/GenBank/DDBJ databases">
        <authorList>
            <person name="Varghese N."/>
            <person name="Submissions S."/>
        </authorList>
    </citation>
    <scope>NUCLEOTIDE SEQUENCE [LARGE SCALE GENOMIC DNA]</scope>
    <source>
        <strain evidence="2 3">DSM 20586</strain>
    </source>
</reference>
<evidence type="ECO:0000313" key="2">
    <source>
        <dbReference type="EMBL" id="SEC26092.1"/>
    </source>
</evidence>
<comment type="caution">
    <text evidence="2">The sequence shown here is derived from an EMBL/GenBank/DDBJ whole genome shotgun (WGS) entry which is preliminary data.</text>
</comment>
<proteinExistence type="predicted"/>
<sequence>MEKHNKDEKDQKHRKDGQVYPEALSHHSPMALADRAKIFQPFEPLKGFAEALREQEQKAEREALAGDGVHARIHVWSDEHLDEQPQNTAATADAYLIWDEVLGWLS</sequence>
<dbReference type="RefSeq" id="WP_057001863.1">
    <property type="nucleotide sequence ID" value="NZ_FNSH01000002.1"/>
</dbReference>
<organism evidence="2 3">
    <name type="scientific">Atopobium minutum</name>
    <dbReference type="NCBI Taxonomy" id="1381"/>
    <lineage>
        <taxon>Bacteria</taxon>
        <taxon>Bacillati</taxon>
        <taxon>Actinomycetota</taxon>
        <taxon>Coriobacteriia</taxon>
        <taxon>Coriobacteriales</taxon>
        <taxon>Atopobiaceae</taxon>
        <taxon>Atopobium</taxon>
    </lineage>
</organism>
<dbReference type="EMBL" id="FNSH01000002">
    <property type="protein sequence ID" value="SEC26092.1"/>
    <property type="molecule type" value="Genomic_DNA"/>
</dbReference>
<feature type="region of interest" description="Disordered" evidence="1">
    <location>
        <begin position="1"/>
        <end position="25"/>
    </location>
</feature>
<evidence type="ECO:0000313" key="3">
    <source>
        <dbReference type="Proteomes" id="UP000183687"/>
    </source>
</evidence>
<name>A0AB38A8E6_9ACTN</name>
<dbReference type="Proteomes" id="UP000183687">
    <property type="component" value="Unassembled WGS sequence"/>
</dbReference>
<gene>
    <name evidence="2" type="ORF">SAMN04489746_1561</name>
</gene>
<protein>
    <submittedName>
        <fullName evidence="2">Uncharacterized protein</fullName>
    </submittedName>
</protein>
<dbReference type="AlphaFoldDB" id="A0AB38A8E6"/>
<accession>A0AB38A8E6</accession>
<feature type="compositionally biased region" description="Basic and acidic residues" evidence="1">
    <location>
        <begin position="1"/>
        <end position="17"/>
    </location>
</feature>